<comment type="caution">
    <text evidence="1">The sequence shown here is derived from an EMBL/GenBank/DDBJ whole genome shotgun (WGS) entry which is preliminary data.</text>
</comment>
<protein>
    <submittedName>
        <fullName evidence="1">Uncharacterized protein</fullName>
    </submittedName>
</protein>
<dbReference type="RefSeq" id="WP_330436432.1">
    <property type="nucleotide sequence ID" value="NZ_JAZDUF010000010.1"/>
</dbReference>
<gene>
    <name evidence="1" type="ORF">VZC37_23675</name>
</gene>
<accession>A0ABU7MK11</accession>
<dbReference type="EMBL" id="JAZDUF010000010">
    <property type="protein sequence ID" value="MEE3853357.1"/>
    <property type="molecule type" value="Genomic_DNA"/>
</dbReference>
<evidence type="ECO:0000313" key="1">
    <source>
        <dbReference type="EMBL" id="MEE3853357.1"/>
    </source>
</evidence>
<sequence length="46" mass="4775">MSPAYRVGGFLAAMAVVFALSFGVGRVVDPVDSPPPAPPTHQQHAE</sequence>
<keyword evidence="2" id="KW-1185">Reference proteome</keyword>
<reference evidence="1 2" key="1">
    <citation type="submission" date="2024-01" db="EMBL/GenBank/DDBJ databases">
        <title>Draft genome sequence of Gordonia sp. LSe1-13.</title>
        <authorList>
            <person name="Suphannarot A."/>
            <person name="Mingma R."/>
        </authorList>
    </citation>
    <scope>NUCLEOTIDE SEQUENCE [LARGE SCALE GENOMIC DNA]</scope>
    <source>
        <strain evidence="1 2">LSe1-13</strain>
    </source>
</reference>
<name>A0ABU7MK11_9ACTN</name>
<dbReference type="Proteomes" id="UP001347146">
    <property type="component" value="Unassembled WGS sequence"/>
</dbReference>
<proteinExistence type="predicted"/>
<organism evidence="1 2">
    <name type="scientific">Gordonia sesuvii</name>
    <dbReference type="NCBI Taxonomy" id="3116777"/>
    <lineage>
        <taxon>Bacteria</taxon>
        <taxon>Bacillati</taxon>
        <taxon>Actinomycetota</taxon>
        <taxon>Actinomycetes</taxon>
        <taxon>Mycobacteriales</taxon>
        <taxon>Gordoniaceae</taxon>
        <taxon>Gordonia</taxon>
    </lineage>
</organism>
<evidence type="ECO:0000313" key="2">
    <source>
        <dbReference type="Proteomes" id="UP001347146"/>
    </source>
</evidence>